<protein>
    <recommendedName>
        <fullName evidence="4">Holin</fullName>
    </recommendedName>
</protein>
<sequence length="79" mass="9021">MMERVLVLLLTGVALFAVNASRVRRSGRRERWILASFGVPALYLAVMYLTDSDWPNLHDLANQSLGRIAHLIVKWLEQT</sequence>
<keyword evidence="1" id="KW-0472">Membrane</keyword>
<evidence type="ECO:0000256" key="1">
    <source>
        <dbReference type="SAM" id="Phobius"/>
    </source>
</evidence>
<dbReference type="RefSeq" id="WP_015256190.1">
    <property type="nucleotide sequence ID" value="NZ_CAJRAY010000026.1"/>
</dbReference>
<name>A0ABN7RQQ3_THEXY</name>
<evidence type="ECO:0000313" key="3">
    <source>
        <dbReference type="Proteomes" id="UP000681526"/>
    </source>
</evidence>
<keyword evidence="1" id="KW-0812">Transmembrane</keyword>
<proteinExistence type="predicted"/>
<comment type="caution">
    <text evidence="2">The sequence shown here is derived from an EMBL/GenBank/DDBJ whole genome shotgun (WGS) entry which is preliminary data.</text>
</comment>
<accession>A0ABN7RQQ3</accession>
<evidence type="ECO:0000313" key="2">
    <source>
        <dbReference type="EMBL" id="CAG5082970.1"/>
    </source>
</evidence>
<dbReference type="EMBL" id="CAJRAY010000026">
    <property type="protein sequence ID" value="CAG5082970.1"/>
    <property type="molecule type" value="Genomic_DNA"/>
</dbReference>
<feature type="transmembrane region" description="Helical" evidence="1">
    <location>
        <begin position="30"/>
        <end position="49"/>
    </location>
</feature>
<reference evidence="2 3" key="1">
    <citation type="submission" date="2021-04" db="EMBL/GenBank/DDBJ databases">
        <authorList>
            <person name="Rakotoarivonina H."/>
        </authorList>
    </citation>
    <scope>NUCLEOTIDE SEQUENCE [LARGE SCALE GENOMIC DNA]</scope>
    <source>
        <strain evidence="2 3">XE</strain>
    </source>
</reference>
<keyword evidence="1" id="KW-1133">Transmembrane helix</keyword>
<gene>
    <name evidence="2" type="primary">txxe 1508</name>
    <name evidence="2" type="ORF">TXXE_06605</name>
</gene>
<organism evidence="2 3">
    <name type="scientific">Thermobacillus xylanilyticus</name>
    <dbReference type="NCBI Taxonomy" id="76633"/>
    <lineage>
        <taxon>Bacteria</taxon>
        <taxon>Bacillati</taxon>
        <taxon>Bacillota</taxon>
        <taxon>Bacilli</taxon>
        <taxon>Bacillales</taxon>
        <taxon>Paenibacillaceae</taxon>
        <taxon>Thermobacillus</taxon>
    </lineage>
</organism>
<dbReference type="Proteomes" id="UP000681526">
    <property type="component" value="Unassembled WGS sequence"/>
</dbReference>
<evidence type="ECO:0008006" key="4">
    <source>
        <dbReference type="Google" id="ProtNLM"/>
    </source>
</evidence>
<keyword evidence="3" id="KW-1185">Reference proteome</keyword>